<comment type="caution">
    <text evidence="4">The sequence shown here is derived from an EMBL/GenBank/DDBJ whole genome shotgun (WGS) entry which is preliminary data.</text>
</comment>
<evidence type="ECO:0000259" key="3">
    <source>
        <dbReference type="Pfam" id="PF14491"/>
    </source>
</evidence>
<dbReference type="InterPro" id="IPR027417">
    <property type="entry name" value="P-loop_NTPase"/>
</dbReference>
<evidence type="ECO:0000313" key="4">
    <source>
        <dbReference type="EMBL" id="MFC3226791.1"/>
    </source>
</evidence>
<keyword evidence="4" id="KW-0255">Endonuclease</keyword>
<name>A0ABV7KXD7_9PROT</name>
<keyword evidence="5" id="KW-1185">Reference proteome</keyword>
<reference evidence="5" key="1">
    <citation type="journal article" date="2019" name="Int. J. Syst. Evol. Microbiol.">
        <title>The Global Catalogue of Microorganisms (GCM) 10K type strain sequencing project: providing services to taxonomists for standard genome sequencing and annotation.</title>
        <authorList>
            <consortium name="The Broad Institute Genomics Platform"/>
            <consortium name="The Broad Institute Genome Sequencing Center for Infectious Disease"/>
            <person name="Wu L."/>
            <person name="Ma J."/>
        </authorList>
    </citation>
    <scope>NUCLEOTIDE SEQUENCE [LARGE SCALE GENOMIC DNA]</scope>
    <source>
        <strain evidence="5">KCTC 42964</strain>
    </source>
</reference>
<keyword evidence="1" id="KW-0175">Coiled coil</keyword>
<dbReference type="Proteomes" id="UP001595528">
    <property type="component" value="Unassembled WGS sequence"/>
</dbReference>
<dbReference type="EMBL" id="JBHRTR010000016">
    <property type="protein sequence ID" value="MFC3226791.1"/>
    <property type="molecule type" value="Genomic_DNA"/>
</dbReference>
<keyword evidence="4" id="KW-0378">Hydrolase</keyword>
<dbReference type="GO" id="GO:0004519">
    <property type="term" value="F:endonuclease activity"/>
    <property type="evidence" value="ECO:0007669"/>
    <property type="project" value="UniProtKB-KW"/>
</dbReference>
<evidence type="ECO:0000259" key="2">
    <source>
        <dbReference type="Pfam" id="PF13175"/>
    </source>
</evidence>
<evidence type="ECO:0000313" key="5">
    <source>
        <dbReference type="Proteomes" id="UP001595528"/>
    </source>
</evidence>
<accession>A0ABV7KXD7</accession>
<dbReference type="SUPFAM" id="SSF52540">
    <property type="entry name" value="P-loop containing nucleoside triphosphate hydrolases"/>
    <property type="match status" value="1"/>
</dbReference>
<dbReference type="Gene3D" id="3.40.50.300">
    <property type="entry name" value="P-loop containing nucleotide triphosphate hydrolases"/>
    <property type="match status" value="2"/>
</dbReference>
<feature type="domain" description="DUF4435" evidence="3">
    <location>
        <begin position="536"/>
        <end position="737"/>
    </location>
</feature>
<gene>
    <name evidence="4" type="ORF">ACFOGJ_06100</name>
</gene>
<feature type="domain" description="Endonuclease GajA/Old nuclease/RecF-like AAA" evidence="2">
    <location>
        <begin position="53"/>
        <end position="486"/>
    </location>
</feature>
<feature type="coiled-coil region" evidence="1">
    <location>
        <begin position="219"/>
        <end position="246"/>
    </location>
</feature>
<dbReference type="InterPro" id="IPR051396">
    <property type="entry name" value="Bact_Antivir_Def_Nuclease"/>
</dbReference>
<dbReference type="Pfam" id="PF13175">
    <property type="entry name" value="AAA_15"/>
    <property type="match status" value="1"/>
</dbReference>
<keyword evidence="4" id="KW-0540">Nuclease</keyword>
<protein>
    <submittedName>
        <fullName evidence="4">ATP-dependent endonuclease</fullName>
    </submittedName>
</protein>
<proteinExistence type="predicted"/>
<organism evidence="4 5">
    <name type="scientific">Marinibaculum pumilum</name>
    <dbReference type="NCBI Taxonomy" id="1766165"/>
    <lineage>
        <taxon>Bacteria</taxon>
        <taxon>Pseudomonadati</taxon>
        <taxon>Pseudomonadota</taxon>
        <taxon>Alphaproteobacteria</taxon>
        <taxon>Rhodospirillales</taxon>
        <taxon>Rhodospirillaceae</taxon>
        <taxon>Marinibaculum</taxon>
    </lineage>
</organism>
<evidence type="ECO:0000256" key="1">
    <source>
        <dbReference type="SAM" id="Coils"/>
    </source>
</evidence>
<sequence>MASFEIPPGYSAAKKSYDQDRIGGNHLLRQLNLWLYAFFEQPIRPKGPRMRHKISKIAILNYRSINQAILENCSNLNIIVGRNNSGKSNILSAIDLFFQHSRNRHISSVWAGRGRPKDEFFGRNLENPISIAVELDIDEAFSNSICDAIINEYEGVEKAIANLRKENALSIFLKGIYIDGRISIYVHDISFGNVSVDNNEIVLTGTSLMSVSFEAALHIIKNERELENLQFQLEKFIEAFDRLETRAVWEDDEDDYPRYIIGNIFGKARETNTAKRLQKIAAESESSEEFLQKSNDIRADLESQIDALGMKPLPENIVTYSGSVSKPPQFCVHILENISECAPLHFTENREPIGNAEALKLLRLKTTRGGPARLTALQSTVQSLLGVSVDAFEAEDDDNLAFMPRRRASRNAEMDIDDFLVDANGAGIREALRIVLDVELLSPKIVLVEEPEVHLHPGLENVMHRYLSEKSNISQIFVATHSTNFIDTTETQNVYVVSKDENGTFVKNTVQQDDIVKIPSEIGLRPSSVLMFDRLVFVEGPSDESIIREFAKTLEVNISSRNIGFVYLGVSSNISAFYSTDLIEIMKKRNVPACFIIDRDEKEEQELQKIQNNFGNNAKIFTLNCREIENYLLDSNAIMQLINHKSSTTNQKNRIEDVLEIEKLLEKESMEMKDKVIDMLIHKKLLAPMYPNRMQGANYVEKIDDSIKYLEQIKSSITEISGKISSDLDKVWPESCKQRAPGSLILDRLMKNFSLNYNKDRDAKFLASKIPQNSIGEDIKKIISYLSTY</sequence>
<dbReference type="InterPro" id="IPR041685">
    <property type="entry name" value="AAA_GajA/Old/RecF-like"/>
</dbReference>
<dbReference type="PANTHER" id="PTHR43581:SF4">
    <property type="entry name" value="ATP_GTP PHOSPHATASE"/>
    <property type="match status" value="1"/>
</dbReference>
<dbReference type="Pfam" id="PF14491">
    <property type="entry name" value="DUF4435"/>
    <property type="match status" value="1"/>
</dbReference>
<dbReference type="RefSeq" id="WP_379898925.1">
    <property type="nucleotide sequence ID" value="NZ_JBHRTR010000016.1"/>
</dbReference>
<dbReference type="PANTHER" id="PTHR43581">
    <property type="entry name" value="ATP/GTP PHOSPHATASE"/>
    <property type="match status" value="1"/>
</dbReference>
<dbReference type="InterPro" id="IPR029492">
    <property type="entry name" value="DUF4435"/>
</dbReference>